<evidence type="ECO:0000259" key="1">
    <source>
        <dbReference type="Pfam" id="PF25525"/>
    </source>
</evidence>
<dbReference type="InterPro" id="IPR057764">
    <property type="entry name" value="Ubiquitin_PRKD1-3_N"/>
</dbReference>
<sequence>MAFNFFLQFGAYQACAYAERLFTLTDLSEAAIDFVSKLVKIQPEEQTALHERLLLFYNNDQTVEGFKPIYTVDDILPGCVIQILLPGKSQCYGKAPGSGRLSFYESEE</sequence>
<reference evidence="2" key="1">
    <citation type="submission" date="2019-05" db="EMBL/GenBank/DDBJ databases">
        <title>Annotation for the trematode Paragonimus heterotremus.</title>
        <authorList>
            <person name="Choi Y.-J."/>
        </authorList>
    </citation>
    <scope>NUCLEOTIDE SEQUENCE</scope>
    <source>
        <strain evidence="2">LC</strain>
    </source>
</reference>
<dbReference type="Pfam" id="PF25525">
    <property type="entry name" value="Ubiquitin_PRKD1_N"/>
    <property type="match status" value="1"/>
</dbReference>
<protein>
    <recommendedName>
        <fullName evidence="1">Serine/threonine-protein kinase D1-3-like ubiquitin-like domain-containing protein</fullName>
    </recommendedName>
</protein>
<evidence type="ECO:0000313" key="2">
    <source>
        <dbReference type="EMBL" id="KAF5406066.1"/>
    </source>
</evidence>
<comment type="caution">
    <text evidence="2">The sequence shown here is derived from an EMBL/GenBank/DDBJ whole genome shotgun (WGS) entry which is preliminary data.</text>
</comment>
<dbReference type="AlphaFoldDB" id="A0A8J4TPW4"/>
<gene>
    <name evidence="2" type="ORF">PHET_00425</name>
</gene>
<feature type="domain" description="Serine/threonine-protein kinase D1-3-like ubiquitin-like" evidence="1">
    <location>
        <begin position="4"/>
        <end position="85"/>
    </location>
</feature>
<accession>A0A8J4TPW4</accession>
<dbReference type="OrthoDB" id="10252171at2759"/>
<organism evidence="2 3">
    <name type="scientific">Paragonimus heterotremus</name>
    <dbReference type="NCBI Taxonomy" id="100268"/>
    <lineage>
        <taxon>Eukaryota</taxon>
        <taxon>Metazoa</taxon>
        <taxon>Spiralia</taxon>
        <taxon>Lophotrochozoa</taxon>
        <taxon>Platyhelminthes</taxon>
        <taxon>Trematoda</taxon>
        <taxon>Digenea</taxon>
        <taxon>Plagiorchiida</taxon>
        <taxon>Troglotremata</taxon>
        <taxon>Troglotrematidae</taxon>
        <taxon>Paragonimus</taxon>
    </lineage>
</organism>
<name>A0A8J4TPW4_9TREM</name>
<dbReference type="Proteomes" id="UP000748531">
    <property type="component" value="Unassembled WGS sequence"/>
</dbReference>
<proteinExistence type="predicted"/>
<evidence type="ECO:0000313" key="3">
    <source>
        <dbReference type="Proteomes" id="UP000748531"/>
    </source>
</evidence>
<dbReference type="EMBL" id="LUCH01000109">
    <property type="protein sequence ID" value="KAF5406066.1"/>
    <property type="molecule type" value="Genomic_DNA"/>
</dbReference>
<keyword evidence="3" id="KW-1185">Reference proteome</keyword>